<evidence type="ECO:0000313" key="6">
    <source>
        <dbReference type="EMBL" id="TDB04106.1"/>
    </source>
</evidence>
<evidence type="ECO:0000313" key="7">
    <source>
        <dbReference type="EMBL" id="TDB09276.1"/>
    </source>
</evidence>
<dbReference type="EMBL" id="SLTX01000001">
    <property type="protein sequence ID" value="TDB09276.1"/>
    <property type="molecule type" value="Genomic_DNA"/>
</dbReference>
<reference evidence="8 9" key="1">
    <citation type="journal article" date="2019" name="Nat. Microbiol.">
        <title>Genomic variation and strain-specific functional adaptation in the human gut microbiome during early life.</title>
        <authorList>
            <person name="Vatanen T."/>
            <person name="Plichta D.R."/>
            <person name="Somani J."/>
            <person name="Munch P.C."/>
            <person name="Arthur T.D."/>
            <person name="Hall A.B."/>
            <person name="Rudolf S."/>
            <person name="Oakeley E.J."/>
            <person name="Ke X."/>
            <person name="Young R.A."/>
            <person name="Haiser H.J."/>
            <person name="Kolde R."/>
            <person name="Yassour M."/>
            <person name="Luopajarvi K."/>
            <person name="Siljander H."/>
            <person name="Virtanen S.M."/>
            <person name="Ilonen J."/>
            <person name="Uibo R."/>
            <person name="Tillmann V."/>
            <person name="Mokurov S."/>
            <person name="Dorshakova N."/>
            <person name="Porter J.A."/>
            <person name="McHardy A.C."/>
            <person name="Lahdesmaki H."/>
            <person name="Vlamakis H."/>
            <person name="Huttenhower C."/>
            <person name="Knip M."/>
            <person name="Xavier R.J."/>
        </authorList>
    </citation>
    <scope>NUCLEOTIDE SEQUENCE [LARGE SCALE GENOMIC DNA]</scope>
    <source>
        <strain evidence="3 8">RJX1047</strain>
        <strain evidence="4 9">RJX1052</strain>
    </source>
</reference>
<keyword evidence="1" id="KW-1133">Transmembrane helix</keyword>
<sequence>MSCGNRNVSVTAGQGVFQLFYLLKGQLCALCNLPHSKFKDLRLRLRLIGTSFSLPLFLSMFFYSFFQLGRIQHIILNHQDVHILVVCMAFLRKAYSTAAKHRFNQSEYTLPAILSHFIDKRYIFSSNRQTA</sequence>
<dbReference type="EMBL" id="SLTU01000001">
    <property type="protein sequence ID" value="TDA77298.1"/>
    <property type="molecule type" value="Genomic_DNA"/>
</dbReference>
<name>A0A1Y4P9K3_9BACT</name>
<dbReference type="Proteomes" id="UP000294527">
    <property type="component" value="Unassembled WGS sequence"/>
</dbReference>
<keyword evidence="1" id="KW-0472">Membrane</keyword>
<dbReference type="Proteomes" id="UP000294834">
    <property type="component" value="Unassembled WGS sequence"/>
</dbReference>
<dbReference type="EMBL" id="SLTX01000006">
    <property type="protein sequence ID" value="TDB02434.1"/>
    <property type="molecule type" value="Genomic_DNA"/>
</dbReference>
<keyword evidence="1" id="KW-0812">Transmembrane</keyword>
<dbReference type="EMBL" id="SLTX01000022">
    <property type="protein sequence ID" value="TDB01775.1"/>
    <property type="molecule type" value="Genomic_DNA"/>
</dbReference>
<gene>
    <name evidence="3" type="ORF">E1I98_13660</name>
    <name evidence="2" type="ORF">E1I98_24945</name>
    <name evidence="7" type="ORF">E1J06_18950</name>
    <name evidence="6" type="ORF">E1J06_23575</name>
    <name evidence="5" type="ORF">E1J06_25310</name>
    <name evidence="4" type="ORF">E1J06_27100</name>
</gene>
<proteinExistence type="predicted"/>
<organism evidence="3 8">
    <name type="scientific">Phocaeicola dorei</name>
    <dbReference type="NCBI Taxonomy" id="357276"/>
    <lineage>
        <taxon>Bacteria</taxon>
        <taxon>Pseudomonadati</taxon>
        <taxon>Bacteroidota</taxon>
        <taxon>Bacteroidia</taxon>
        <taxon>Bacteroidales</taxon>
        <taxon>Bacteroidaceae</taxon>
        <taxon>Phocaeicola</taxon>
    </lineage>
</organism>
<evidence type="ECO:0000256" key="1">
    <source>
        <dbReference type="SAM" id="Phobius"/>
    </source>
</evidence>
<evidence type="ECO:0000313" key="8">
    <source>
        <dbReference type="Proteomes" id="UP000294527"/>
    </source>
</evidence>
<dbReference type="EMBL" id="SLTU01000006">
    <property type="protein sequence ID" value="TDA71205.1"/>
    <property type="molecule type" value="Genomic_DNA"/>
</dbReference>
<dbReference type="EMBL" id="SLTX01000002">
    <property type="protein sequence ID" value="TDB04106.1"/>
    <property type="molecule type" value="Genomic_DNA"/>
</dbReference>
<accession>A0A1Y4P9K3</accession>
<feature type="transmembrane region" description="Helical" evidence="1">
    <location>
        <begin position="45"/>
        <end position="65"/>
    </location>
</feature>
<evidence type="ECO:0000313" key="5">
    <source>
        <dbReference type="EMBL" id="TDB02434.1"/>
    </source>
</evidence>
<dbReference type="AlphaFoldDB" id="A0A1Y4P9K3"/>
<evidence type="ECO:0000313" key="2">
    <source>
        <dbReference type="EMBL" id="TDA71205.1"/>
    </source>
</evidence>
<evidence type="ECO:0000313" key="9">
    <source>
        <dbReference type="Proteomes" id="UP000294834"/>
    </source>
</evidence>
<protein>
    <submittedName>
        <fullName evidence="3">Uncharacterized protein</fullName>
    </submittedName>
</protein>
<evidence type="ECO:0000313" key="3">
    <source>
        <dbReference type="EMBL" id="TDA77298.1"/>
    </source>
</evidence>
<evidence type="ECO:0000313" key="4">
    <source>
        <dbReference type="EMBL" id="TDB01775.1"/>
    </source>
</evidence>
<comment type="caution">
    <text evidence="3">The sequence shown here is derived from an EMBL/GenBank/DDBJ whole genome shotgun (WGS) entry which is preliminary data.</text>
</comment>